<dbReference type="InterPro" id="IPR000719">
    <property type="entry name" value="Prot_kinase_dom"/>
</dbReference>
<dbReference type="GO" id="GO:0009653">
    <property type="term" value="P:anatomical structure morphogenesis"/>
    <property type="evidence" value="ECO:0007669"/>
    <property type="project" value="UniProtKB-ARBA"/>
</dbReference>
<sequence>MDEEIDDERKARINRYGAADRDPAVRRIRHELGSRLDTYVEAEAFLEAKQEGRLPFFREKSHLTAMQEGKDLELTCLAVGDPQPIVQWFKNDAIIAESHRIKITTDEDGRSHFRLTPALSFDQGLYKVVARNKIGQTIARTRIVLGLVPDEPDSPEASQISDDEILLTLEYKLADDSEWVKKADNIDHEFYLVNGLESNKSYIFRLAAKNSIGWSDAGVPSAPIMTKPSGTPKIQLSKAMRHLQQITDSGRLAEEETNIQGRFSLVLKAVDKKNDSVVVAKILEYNESRKEDVDGEFAALRSLRHERIASLLSAYRVNDTAVFVLEKLQGADILTYLSNKHEYTEQTVATIVSQP</sequence>
<proteinExistence type="predicted"/>
<dbReference type="InterPro" id="IPR003598">
    <property type="entry name" value="Ig_sub2"/>
</dbReference>
<dbReference type="GO" id="GO:0005524">
    <property type="term" value="F:ATP binding"/>
    <property type="evidence" value="ECO:0007669"/>
    <property type="project" value="InterPro"/>
</dbReference>
<dbReference type="InterPro" id="IPR036179">
    <property type="entry name" value="Ig-like_dom_sf"/>
</dbReference>
<dbReference type="InterPro" id="IPR003961">
    <property type="entry name" value="FN3_dom"/>
</dbReference>
<dbReference type="InterPro" id="IPR013783">
    <property type="entry name" value="Ig-like_fold"/>
</dbReference>
<reference evidence="5" key="1">
    <citation type="submission" date="2022-01" db="EMBL/GenBank/DDBJ databases">
        <authorList>
            <person name="King R."/>
        </authorList>
    </citation>
    <scope>NUCLEOTIDE SEQUENCE</scope>
</reference>
<keyword evidence="1" id="KW-1015">Disulfide bond</keyword>
<dbReference type="EMBL" id="OU896719">
    <property type="protein sequence ID" value="CAG9815907.1"/>
    <property type="molecule type" value="Genomic_DNA"/>
</dbReference>
<dbReference type="SMART" id="SM00408">
    <property type="entry name" value="IGc2"/>
    <property type="match status" value="1"/>
</dbReference>
<evidence type="ECO:0000313" key="5">
    <source>
        <dbReference type="EMBL" id="CAG9815907.1"/>
    </source>
</evidence>
<dbReference type="PROSITE" id="PS50011">
    <property type="entry name" value="PROTEIN_KINASE_DOM"/>
    <property type="match status" value="1"/>
</dbReference>
<organism evidence="5 6">
    <name type="scientific">Phaedon cochleariae</name>
    <name type="common">Mustard beetle</name>
    <dbReference type="NCBI Taxonomy" id="80249"/>
    <lineage>
        <taxon>Eukaryota</taxon>
        <taxon>Metazoa</taxon>
        <taxon>Ecdysozoa</taxon>
        <taxon>Arthropoda</taxon>
        <taxon>Hexapoda</taxon>
        <taxon>Insecta</taxon>
        <taxon>Pterygota</taxon>
        <taxon>Neoptera</taxon>
        <taxon>Endopterygota</taxon>
        <taxon>Coleoptera</taxon>
        <taxon>Polyphaga</taxon>
        <taxon>Cucujiformia</taxon>
        <taxon>Chrysomeloidea</taxon>
        <taxon>Chrysomelidae</taxon>
        <taxon>Chrysomelinae</taxon>
        <taxon>Chrysomelini</taxon>
        <taxon>Phaedon</taxon>
    </lineage>
</organism>
<dbReference type="Pfam" id="PF07679">
    <property type="entry name" value="I-set"/>
    <property type="match status" value="1"/>
</dbReference>
<dbReference type="Gene3D" id="1.10.510.10">
    <property type="entry name" value="Transferase(Phosphotransferase) domain 1"/>
    <property type="match status" value="1"/>
</dbReference>
<evidence type="ECO:0000256" key="1">
    <source>
        <dbReference type="ARBA" id="ARBA00023157"/>
    </source>
</evidence>
<feature type="domain" description="Fibronectin type-III" evidence="4">
    <location>
        <begin position="129"/>
        <end position="229"/>
    </location>
</feature>
<evidence type="ECO:0000313" key="6">
    <source>
        <dbReference type="Proteomes" id="UP001153737"/>
    </source>
</evidence>
<dbReference type="Gene3D" id="2.60.40.10">
    <property type="entry name" value="Immunoglobulins"/>
    <property type="match status" value="2"/>
</dbReference>
<dbReference type="Pfam" id="PF00069">
    <property type="entry name" value="Pkinase"/>
    <property type="match status" value="1"/>
</dbReference>
<dbReference type="SUPFAM" id="SSF48726">
    <property type="entry name" value="Immunoglobulin"/>
    <property type="match status" value="1"/>
</dbReference>
<feature type="domain" description="Protein kinase" evidence="2">
    <location>
        <begin position="252"/>
        <end position="355"/>
    </location>
</feature>
<gene>
    <name evidence="5" type="ORF">PHAECO_LOCUS3619</name>
</gene>
<evidence type="ECO:0000259" key="4">
    <source>
        <dbReference type="PROSITE" id="PS50853"/>
    </source>
</evidence>
<dbReference type="SUPFAM" id="SSF56112">
    <property type="entry name" value="Protein kinase-like (PK-like)"/>
    <property type="match status" value="1"/>
</dbReference>
<name>A0A9N9SF65_PHACE</name>
<dbReference type="GO" id="GO:0004674">
    <property type="term" value="F:protein serine/threonine kinase activity"/>
    <property type="evidence" value="ECO:0007669"/>
    <property type="project" value="UniProtKB-KW"/>
</dbReference>
<dbReference type="AlphaFoldDB" id="A0A9N9SF65"/>
<dbReference type="GO" id="GO:0030154">
    <property type="term" value="P:cell differentiation"/>
    <property type="evidence" value="ECO:0007669"/>
    <property type="project" value="UniProtKB-ARBA"/>
</dbReference>
<evidence type="ECO:0000259" key="3">
    <source>
        <dbReference type="PROSITE" id="PS50835"/>
    </source>
</evidence>
<dbReference type="SMART" id="SM00060">
    <property type="entry name" value="FN3"/>
    <property type="match status" value="1"/>
</dbReference>
<dbReference type="InterPro" id="IPR036116">
    <property type="entry name" value="FN3_sf"/>
</dbReference>
<protein>
    <submittedName>
        <fullName evidence="5">Uncharacterized protein</fullName>
    </submittedName>
</protein>
<dbReference type="Gene3D" id="3.30.200.20">
    <property type="entry name" value="Phosphorylase Kinase, domain 1"/>
    <property type="match status" value="1"/>
</dbReference>
<feature type="domain" description="Ig-like" evidence="3">
    <location>
        <begin position="55"/>
        <end position="139"/>
    </location>
</feature>
<keyword evidence="6" id="KW-1185">Reference proteome</keyword>
<accession>A0A9N9SF65</accession>
<dbReference type="FunFam" id="2.60.40.10:FF:000940">
    <property type="entry name" value="Muscle M-line assembly protein unc-89"/>
    <property type="match status" value="1"/>
</dbReference>
<dbReference type="PANTHER" id="PTHR47633:SF3">
    <property type="entry name" value="STRIATED MUSCLE PREFERENTIALLY EXPRESSED PROTEIN KINASE"/>
    <property type="match status" value="1"/>
</dbReference>
<evidence type="ECO:0000259" key="2">
    <source>
        <dbReference type="PROSITE" id="PS50011"/>
    </source>
</evidence>
<dbReference type="InterPro" id="IPR011009">
    <property type="entry name" value="Kinase-like_dom_sf"/>
</dbReference>
<dbReference type="InterPro" id="IPR013098">
    <property type="entry name" value="Ig_I-set"/>
</dbReference>
<dbReference type="Proteomes" id="UP001153737">
    <property type="component" value="Chromosome 13"/>
</dbReference>
<dbReference type="PROSITE" id="PS50835">
    <property type="entry name" value="IG_LIKE"/>
    <property type="match status" value="1"/>
</dbReference>
<dbReference type="SUPFAM" id="SSF49265">
    <property type="entry name" value="Fibronectin type III"/>
    <property type="match status" value="1"/>
</dbReference>
<dbReference type="OrthoDB" id="2570713at2759"/>
<dbReference type="InterPro" id="IPR007110">
    <property type="entry name" value="Ig-like_dom"/>
</dbReference>
<dbReference type="PANTHER" id="PTHR47633">
    <property type="entry name" value="IMMUNOGLOBULIN"/>
    <property type="match status" value="1"/>
</dbReference>
<reference evidence="5" key="2">
    <citation type="submission" date="2022-10" db="EMBL/GenBank/DDBJ databases">
        <authorList>
            <consortium name="ENA_rothamsted_submissions"/>
            <consortium name="culmorum"/>
            <person name="King R."/>
        </authorList>
    </citation>
    <scope>NUCLEOTIDE SEQUENCE</scope>
</reference>
<dbReference type="PROSITE" id="PS50853">
    <property type="entry name" value="FN3"/>
    <property type="match status" value="1"/>
</dbReference>
<dbReference type="CDD" id="cd00063">
    <property type="entry name" value="FN3"/>
    <property type="match status" value="1"/>
</dbReference>